<dbReference type="PIRSF" id="PIRSF035652">
    <property type="entry name" value="CHP02436"/>
    <property type="match status" value="1"/>
</dbReference>
<dbReference type="AlphaFoldDB" id="A0A1G9XA70"/>
<keyword evidence="2" id="KW-1185">Reference proteome</keyword>
<dbReference type="EMBL" id="FNHH01000029">
    <property type="protein sequence ID" value="SDM93421.1"/>
    <property type="molecule type" value="Genomic_DNA"/>
</dbReference>
<dbReference type="NCBIfam" id="TIGR02436">
    <property type="entry name" value="four helix bundle protein"/>
    <property type="match status" value="1"/>
</dbReference>
<reference evidence="2" key="1">
    <citation type="submission" date="2016-10" db="EMBL/GenBank/DDBJ databases">
        <authorList>
            <person name="Varghese N."/>
            <person name="Submissions S."/>
        </authorList>
    </citation>
    <scope>NUCLEOTIDE SEQUENCE [LARGE SCALE GENOMIC DNA]</scope>
    <source>
        <strain evidence="2">DSM 24536</strain>
    </source>
</reference>
<dbReference type="Gene3D" id="1.20.1440.60">
    <property type="entry name" value="23S rRNA-intervening sequence"/>
    <property type="match status" value="1"/>
</dbReference>
<dbReference type="InterPro" id="IPR036583">
    <property type="entry name" value="23S_rRNA_IVS_sf"/>
</dbReference>
<accession>A0A1G9XA70</accession>
<dbReference type="PANTHER" id="PTHR38471:SF2">
    <property type="entry name" value="FOUR HELIX BUNDLE PROTEIN"/>
    <property type="match status" value="1"/>
</dbReference>
<evidence type="ECO:0000313" key="2">
    <source>
        <dbReference type="Proteomes" id="UP000199226"/>
    </source>
</evidence>
<gene>
    <name evidence="1" type="ORF">SAMN05421813_12936</name>
</gene>
<evidence type="ECO:0000313" key="1">
    <source>
        <dbReference type="EMBL" id="SDM93421.1"/>
    </source>
</evidence>
<dbReference type="InterPro" id="IPR012657">
    <property type="entry name" value="23S_rRNA-intervening_sequence"/>
</dbReference>
<dbReference type="Proteomes" id="UP000199226">
    <property type="component" value="Unassembled WGS sequence"/>
</dbReference>
<dbReference type="OrthoDB" id="285993at2"/>
<dbReference type="STRING" id="990371.SAMN05421813_12936"/>
<dbReference type="RefSeq" id="WP_090706449.1">
    <property type="nucleotide sequence ID" value="NZ_FNHH01000029.1"/>
</dbReference>
<protein>
    <submittedName>
        <fullName evidence="1">Four helix bundle protein</fullName>
    </submittedName>
</protein>
<name>A0A1G9XA70_9SPHI</name>
<sequence>MSRLKADENPIVLKTFSFAVNAAKYCQVLQKSKDFPLANQLFKSSTSIGANVREAQNAESKADFIHKFKIAIKEVDETEYWLALCKELHNHSELPALNEQLIEIQKIINKIISTSKKA</sequence>
<proteinExistence type="predicted"/>
<dbReference type="Pfam" id="PF05635">
    <property type="entry name" value="23S_rRNA_IVP"/>
    <property type="match status" value="1"/>
</dbReference>
<organism evidence="1 2">
    <name type="scientific">Daejeonella rubra</name>
    <dbReference type="NCBI Taxonomy" id="990371"/>
    <lineage>
        <taxon>Bacteria</taxon>
        <taxon>Pseudomonadati</taxon>
        <taxon>Bacteroidota</taxon>
        <taxon>Sphingobacteriia</taxon>
        <taxon>Sphingobacteriales</taxon>
        <taxon>Sphingobacteriaceae</taxon>
        <taxon>Daejeonella</taxon>
    </lineage>
</organism>
<dbReference type="SUPFAM" id="SSF158446">
    <property type="entry name" value="IVS-encoded protein-like"/>
    <property type="match status" value="1"/>
</dbReference>
<dbReference type="PANTHER" id="PTHR38471">
    <property type="entry name" value="FOUR HELIX BUNDLE PROTEIN"/>
    <property type="match status" value="1"/>
</dbReference>